<dbReference type="WBParaSite" id="RSKR_0000241900.1">
    <property type="protein sequence ID" value="RSKR_0000241900.1"/>
    <property type="gene ID" value="RSKR_0000241900"/>
</dbReference>
<evidence type="ECO:0000313" key="2">
    <source>
        <dbReference type="WBParaSite" id="RSKR_0000241900.1"/>
    </source>
</evidence>
<sequence>MEEITNYDENDQDTILKISAPVDDYPHARCLDEVQALQLYDKHFPDITLKYSFELDPFQKKAVACIEEDQSCFVAAHTSAGKTVVAEHAIQKALSRNLRAIYTSPIKALSNQKFRDFKNTFEDVGLMTGDYQINEKGRLLIMTTEILRSMLFEGSEKIHDLDVVVFDEVHYINNEDRGHVWEEVLIMLPRDVKIIMLSATVPNCMEFADWVGRLKDIDIYVVQTSMRPVPLIHSLYCGWNSETNRWIEKLYDGEKLIDSLRYEKICEAMATGCVSKDSQGKVGVFQIDGKKKKPLDQDSTSEESDSSEKAGEEVVAKLVKSMMIDTKIEDIIVDGEQAPAYSKDEMLSIFDEMPSNPSFIEKLESNFSKDGIVIDYSNAPAMENTLSLKEEPSGSTNINSGVDGKRKGRKQKNKVTVLKKAVEPSDLIVNGGKKDGPRIVKAVCEEAPLVKEKPKPKFIIKQREKAVDNNVIEKEAKNVLQQESKLLPKRAENVYAKKEFTSTNRRPGTSFMAKKRNRITTYKYLIDYLYKENMVPMVTFIFSRNVCDEYIDAFYKEDLTTSAEKVHIRKFLKKCLATIDEADRDIPQVKKMVESAERGFGIHHSGILPIMKEMIEMLFADGFIKVLFATETFAMGVNMPAKTVVFDSLDKHDGKSLRPLTCTEYIQMAGRSGRRGQDLVGNVIIMNKNRESTDYISLKAILTGKATLLESKFKITYRMMLSLLRSGENLSIENMLSNSFAEKISARHDDERIHKLNELEKIFEDLEKIDCGICGIEQSISVKEDESLLDYYAAIEEYCELRTDIYRRHREFMNESFIEKGKFILFNFAKIGITNAVGYIVNITYNGKRQVVSVATIINKKDRVAMHEGLKKFKNSRDEEVLIRALKLTMQATISSHPETTERNSKESNVELFIIQDFPVQELVCRLEYKTASKADWNYISNNDQKSNIDGKHFKKAVMELCYIQRFICSKTVPPDTFLMPGHNVLSKNPEINVLYKKFNFARDKMITLYKNLCRCPDLINHFDNFCTATLHRDKVIELEKKQRESLILMDEYNSKIKVLTEFGYIDKFEMVTQKGQVACHIHYYELMISEMVMNNMIEPLSDECIMALFSIFALEGRRDYPISNRVDAANVRAPKEELMMVQKLFTTLNDNMLEIHNKHNATYEDYIEIVCYSGMEIAYLWIQDVPLCEILKLTTIPEGNIVRLFQRTIEMFKDIGKAADYIQDRKLSARVEAISQKIKRGIMFQKSLYTEGS</sequence>
<proteinExistence type="predicted"/>
<dbReference type="Proteomes" id="UP000095286">
    <property type="component" value="Unplaced"/>
</dbReference>
<organism evidence="1 2">
    <name type="scientific">Rhabditophanes sp. KR3021</name>
    <dbReference type="NCBI Taxonomy" id="114890"/>
    <lineage>
        <taxon>Eukaryota</taxon>
        <taxon>Metazoa</taxon>
        <taxon>Ecdysozoa</taxon>
        <taxon>Nematoda</taxon>
        <taxon>Chromadorea</taxon>
        <taxon>Rhabditida</taxon>
        <taxon>Tylenchina</taxon>
        <taxon>Panagrolaimomorpha</taxon>
        <taxon>Strongyloidoidea</taxon>
        <taxon>Alloionematidae</taxon>
        <taxon>Rhabditophanes</taxon>
    </lineage>
</organism>
<name>A0AC35TMZ8_9BILA</name>
<protein>
    <submittedName>
        <fullName evidence="2">Helicase SKI2W</fullName>
    </submittedName>
</protein>
<evidence type="ECO:0000313" key="1">
    <source>
        <dbReference type="Proteomes" id="UP000095286"/>
    </source>
</evidence>
<reference evidence="2" key="1">
    <citation type="submission" date="2016-11" db="UniProtKB">
        <authorList>
            <consortium name="WormBaseParasite"/>
        </authorList>
    </citation>
    <scope>IDENTIFICATION</scope>
    <source>
        <strain evidence="2">KR3021</strain>
    </source>
</reference>
<accession>A0AC35TMZ8</accession>